<dbReference type="PANTHER" id="PTHR48419:SF1">
    <property type="entry name" value="SULFOTRANSFERASE DOMAIN-CONTAINING PROTEIN"/>
    <property type="match status" value="1"/>
</dbReference>
<proteinExistence type="predicted"/>
<dbReference type="InterPro" id="IPR053226">
    <property type="entry name" value="Pyrrolopyrazine_biosynth_F"/>
</dbReference>
<accession>A0A5N6J6S9</accession>
<organism evidence="1 2">
    <name type="scientific">Aspergillus minisclerotigenes</name>
    <dbReference type="NCBI Taxonomy" id="656917"/>
    <lineage>
        <taxon>Eukaryota</taxon>
        <taxon>Fungi</taxon>
        <taxon>Dikarya</taxon>
        <taxon>Ascomycota</taxon>
        <taxon>Pezizomycotina</taxon>
        <taxon>Eurotiomycetes</taxon>
        <taxon>Eurotiomycetidae</taxon>
        <taxon>Eurotiales</taxon>
        <taxon>Aspergillaceae</taxon>
        <taxon>Aspergillus</taxon>
        <taxon>Aspergillus subgen. Circumdati</taxon>
    </lineage>
</organism>
<dbReference type="Proteomes" id="UP000326289">
    <property type="component" value="Unassembled WGS sequence"/>
</dbReference>
<dbReference type="AlphaFoldDB" id="A0A5N6J6S9"/>
<dbReference type="PANTHER" id="PTHR48419">
    <property type="entry name" value="SULFOTRANSFERASE DOMAIN-CONTAINING PROTEIN"/>
    <property type="match status" value="1"/>
</dbReference>
<sequence>MERHNGDCPHPFRRTLLVTYPRTASNLLVRMLSLEEQENAISNEKGGYFFWDSFIKGRTTNSTYTPIESWTPQQTEEMQQIFQHDFNRLESTSNLAESQGKVFFAKEHVQWFTDPAAISDYLSHRDSHTLSPVSIKIPSSYGMHQGFSPNNLTIFPDHYLETWRLTFLIRHPALAFPSFYRAMRELEKEEFAQTHEICPLMELNATLRWSRLLYDWSCQHQEEPTKGCDRNIQYPLVLDAQDIAHHPAVLAKYCKLTGLNPVHFKSEWNVPDQKIQKGVEDRIGHKSPEAVMKFTLDNSSHVLKDKTPAIVDIGLERKGWDREFGISIGEQMEKWVKEAMPDYNYLRAKRLRVQDA</sequence>
<dbReference type="EMBL" id="ML732792">
    <property type="protein sequence ID" value="KAB8273969.1"/>
    <property type="molecule type" value="Genomic_DNA"/>
</dbReference>
<dbReference type="InterPro" id="IPR027417">
    <property type="entry name" value="P-loop_NTPase"/>
</dbReference>
<protein>
    <recommendedName>
        <fullName evidence="3">P-loop containing nucleoside triphosphate hydrolase protein</fullName>
    </recommendedName>
</protein>
<name>A0A5N6J6S9_9EURO</name>
<keyword evidence="2" id="KW-1185">Reference proteome</keyword>
<evidence type="ECO:0008006" key="3">
    <source>
        <dbReference type="Google" id="ProtNLM"/>
    </source>
</evidence>
<evidence type="ECO:0000313" key="1">
    <source>
        <dbReference type="EMBL" id="KAB8273969.1"/>
    </source>
</evidence>
<gene>
    <name evidence="1" type="ORF">BDV30DRAFT_248728</name>
</gene>
<evidence type="ECO:0000313" key="2">
    <source>
        <dbReference type="Proteomes" id="UP000326289"/>
    </source>
</evidence>
<reference evidence="1 2" key="1">
    <citation type="submission" date="2019-04" db="EMBL/GenBank/DDBJ databases">
        <title>Fungal friends and foes A comparative genomics study of 23 Aspergillus species from section Flavi.</title>
        <authorList>
            <consortium name="DOE Joint Genome Institute"/>
            <person name="Kjaerbolling I."/>
            <person name="Vesth T.C."/>
            <person name="Frisvad J.C."/>
            <person name="Nybo J.L."/>
            <person name="Theobald S."/>
            <person name="Kildgaard S."/>
            <person name="Petersen T.I."/>
            <person name="Kuo A."/>
            <person name="Sato A."/>
            <person name="Lyhne E.K."/>
            <person name="Kogle M.E."/>
            <person name="Wiebenga A."/>
            <person name="Kun R.S."/>
            <person name="Lubbers R.J."/>
            <person name="Makela M.R."/>
            <person name="Barry K."/>
            <person name="Chovatia M."/>
            <person name="Clum A."/>
            <person name="Daum C."/>
            <person name="Haridas S."/>
            <person name="He G."/>
            <person name="LaButti K."/>
            <person name="Lipzen A."/>
            <person name="Mondo S."/>
            <person name="Pangilinan J."/>
            <person name="Riley R."/>
            <person name="Salamov A."/>
            <person name="Simmons B.A."/>
            <person name="Magnuson J.K."/>
            <person name="Henrissat B."/>
            <person name="Mortensen U.H."/>
            <person name="Larsen T.O."/>
            <person name="De vries R.P."/>
            <person name="Grigoriev I.V."/>
            <person name="Machida M."/>
            <person name="Baker S.E."/>
            <person name="Andersen M.R."/>
        </authorList>
    </citation>
    <scope>NUCLEOTIDE SEQUENCE [LARGE SCALE GENOMIC DNA]</scope>
    <source>
        <strain evidence="1 2">CBS 117635</strain>
    </source>
</reference>
<dbReference type="SUPFAM" id="SSF52540">
    <property type="entry name" value="P-loop containing nucleoside triphosphate hydrolases"/>
    <property type="match status" value="1"/>
</dbReference>